<organism evidence="1 2">
    <name type="scientific">Flavobacterium taihuense</name>
    <dbReference type="NCBI Taxonomy" id="2857508"/>
    <lineage>
        <taxon>Bacteria</taxon>
        <taxon>Pseudomonadati</taxon>
        <taxon>Bacteroidota</taxon>
        <taxon>Flavobacteriia</taxon>
        <taxon>Flavobacteriales</taxon>
        <taxon>Flavobacteriaceae</taxon>
        <taxon>Flavobacterium</taxon>
    </lineage>
</organism>
<gene>
    <name evidence="1" type="ORF">KZH69_05905</name>
</gene>
<dbReference type="Proteomes" id="UP000812031">
    <property type="component" value="Unassembled WGS sequence"/>
</dbReference>
<evidence type="ECO:0000313" key="2">
    <source>
        <dbReference type="Proteomes" id="UP000812031"/>
    </source>
</evidence>
<protein>
    <submittedName>
        <fullName evidence="1">Uncharacterized protein</fullName>
    </submittedName>
</protein>
<keyword evidence="2" id="KW-1185">Reference proteome</keyword>
<comment type="caution">
    <text evidence="1">The sequence shown here is derived from an EMBL/GenBank/DDBJ whole genome shotgun (WGS) entry which is preliminary data.</text>
</comment>
<proteinExistence type="predicted"/>
<name>A0ABS6XTL7_9FLAO</name>
<evidence type="ECO:0000313" key="1">
    <source>
        <dbReference type="EMBL" id="MBW4360014.1"/>
    </source>
</evidence>
<dbReference type="EMBL" id="JAHWYN010000004">
    <property type="protein sequence ID" value="MBW4360014.1"/>
    <property type="molecule type" value="Genomic_DNA"/>
</dbReference>
<reference evidence="1 2" key="1">
    <citation type="submission" date="2021-07" db="EMBL/GenBank/DDBJ databases">
        <title>Flavobacterium sp. nov. isolated from sediment on the Taihu Lake.</title>
        <authorList>
            <person name="Qu J.-H."/>
        </authorList>
    </citation>
    <scope>NUCLEOTIDE SEQUENCE [LARGE SCALE GENOMIC DNA]</scope>
    <source>
        <strain evidence="1 2">NAS39</strain>
    </source>
</reference>
<dbReference type="RefSeq" id="WP_219316526.1">
    <property type="nucleotide sequence ID" value="NZ_JAHWYN010000004.1"/>
</dbReference>
<accession>A0ABS6XTL7</accession>
<sequence length="57" mass="6338">MGSIYDKADNAAMIARINSLTAESKPLWGKMTVDQMCKHCNTTIQLHLVNKGLKSIF</sequence>